<keyword evidence="2" id="KW-1133">Transmembrane helix</keyword>
<evidence type="ECO:0000313" key="3">
    <source>
        <dbReference type="EMBL" id="NJC25556.1"/>
    </source>
</evidence>
<proteinExistence type="predicted"/>
<feature type="transmembrane region" description="Helical" evidence="2">
    <location>
        <begin position="145"/>
        <end position="164"/>
    </location>
</feature>
<evidence type="ECO:0000313" key="4">
    <source>
        <dbReference type="Proteomes" id="UP000770785"/>
    </source>
</evidence>
<name>A0ABX0X8K9_9BACT</name>
<feature type="transmembrane region" description="Helical" evidence="2">
    <location>
        <begin position="100"/>
        <end position="117"/>
    </location>
</feature>
<comment type="caution">
    <text evidence="3">The sequence shown here is derived from an EMBL/GenBank/DDBJ whole genome shotgun (WGS) entry which is preliminary data.</text>
</comment>
<protein>
    <submittedName>
        <fullName evidence="3">Uncharacterized protein</fullName>
    </submittedName>
</protein>
<feature type="region of interest" description="Disordered" evidence="1">
    <location>
        <begin position="270"/>
        <end position="295"/>
    </location>
</feature>
<keyword evidence="2" id="KW-0812">Transmembrane</keyword>
<accession>A0ABX0X8K9</accession>
<evidence type="ECO:0000256" key="1">
    <source>
        <dbReference type="SAM" id="MobiDB-lite"/>
    </source>
</evidence>
<evidence type="ECO:0000256" key="2">
    <source>
        <dbReference type="SAM" id="Phobius"/>
    </source>
</evidence>
<reference evidence="3 4" key="1">
    <citation type="submission" date="2020-03" db="EMBL/GenBank/DDBJ databases">
        <title>Genomic Encyclopedia of Type Strains, Phase IV (KMG-IV): sequencing the most valuable type-strain genomes for metagenomic binning, comparative biology and taxonomic classification.</title>
        <authorList>
            <person name="Goeker M."/>
        </authorList>
    </citation>
    <scope>NUCLEOTIDE SEQUENCE [LARGE SCALE GENOMIC DNA]</scope>
    <source>
        <strain evidence="3 4">DSM 105096</strain>
    </source>
</reference>
<organism evidence="3 4">
    <name type="scientific">Neolewinella antarctica</name>
    <dbReference type="NCBI Taxonomy" id="442734"/>
    <lineage>
        <taxon>Bacteria</taxon>
        <taxon>Pseudomonadati</taxon>
        <taxon>Bacteroidota</taxon>
        <taxon>Saprospiria</taxon>
        <taxon>Saprospirales</taxon>
        <taxon>Lewinellaceae</taxon>
        <taxon>Neolewinella</taxon>
    </lineage>
</organism>
<feature type="compositionally biased region" description="Basic residues" evidence="1">
    <location>
        <begin position="273"/>
        <end position="295"/>
    </location>
</feature>
<sequence length="295" mass="33599">MSTQRFLKGVHEFFYTLLAFSRAWRFMWRHKLWEGLRQYGWVSRALLYIAIIVGVYMIGEMVNIVSEHYDEGVMQALFISSDNVFVRFTQAAYESLSDGALKWVILVLLEVVIYHFMRRSLVVILGKQVENAHLFKPFLRAQKRMLIVSFWALVIESASVGIITGSLPSVIGVPLSVLISSALLGFVIADNYNEQFHLSILQSSRNLWRSYVGICVGLGLPLFFMLKIPLLGAIVGPLVTSVTAAIVLRELSDLHLVGYQMSEKEQLKFDRRAAKRSRKEARKVARRNRRAGVKS</sequence>
<keyword evidence="2" id="KW-0472">Membrane</keyword>
<feature type="transmembrane region" description="Helical" evidence="2">
    <location>
        <begin position="45"/>
        <end position="65"/>
    </location>
</feature>
<dbReference type="EMBL" id="JAATJH010000001">
    <property type="protein sequence ID" value="NJC25556.1"/>
    <property type="molecule type" value="Genomic_DNA"/>
</dbReference>
<dbReference type="Proteomes" id="UP000770785">
    <property type="component" value="Unassembled WGS sequence"/>
</dbReference>
<gene>
    <name evidence="3" type="ORF">GGR27_001037</name>
</gene>
<dbReference type="RefSeq" id="WP_168036305.1">
    <property type="nucleotide sequence ID" value="NZ_JAATJH010000001.1"/>
</dbReference>
<feature type="transmembrane region" description="Helical" evidence="2">
    <location>
        <begin position="170"/>
        <end position="188"/>
    </location>
</feature>
<feature type="transmembrane region" description="Helical" evidence="2">
    <location>
        <begin position="208"/>
        <end position="224"/>
    </location>
</feature>
<feature type="transmembrane region" description="Helical" evidence="2">
    <location>
        <begin position="230"/>
        <end position="248"/>
    </location>
</feature>
<keyword evidence="4" id="KW-1185">Reference proteome</keyword>